<dbReference type="AlphaFoldDB" id="A0A8T0XU19"/>
<gene>
    <name evidence="2" type="ORF">PVAP13_1KG319905</name>
</gene>
<reference evidence="2" key="1">
    <citation type="submission" date="2020-05" db="EMBL/GenBank/DDBJ databases">
        <title>WGS assembly of Panicum virgatum.</title>
        <authorList>
            <person name="Lovell J.T."/>
            <person name="Jenkins J."/>
            <person name="Shu S."/>
            <person name="Juenger T.E."/>
            <person name="Schmutz J."/>
        </authorList>
    </citation>
    <scope>NUCLEOTIDE SEQUENCE</scope>
    <source>
        <strain evidence="2">AP13</strain>
    </source>
</reference>
<comment type="caution">
    <text evidence="2">The sequence shown here is derived from an EMBL/GenBank/DDBJ whole genome shotgun (WGS) entry which is preliminary data.</text>
</comment>
<name>A0A8T0XU19_PANVG</name>
<organism evidence="2 3">
    <name type="scientific">Panicum virgatum</name>
    <name type="common">Blackwell switchgrass</name>
    <dbReference type="NCBI Taxonomy" id="38727"/>
    <lineage>
        <taxon>Eukaryota</taxon>
        <taxon>Viridiplantae</taxon>
        <taxon>Streptophyta</taxon>
        <taxon>Embryophyta</taxon>
        <taxon>Tracheophyta</taxon>
        <taxon>Spermatophyta</taxon>
        <taxon>Magnoliopsida</taxon>
        <taxon>Liliopsida</taxon>
        <taxon>Poales</taxon>
        <taxon>Poaceae</taxon>
        <taxon>PACMAD clade</taxon>
        <taxon>Panicoideae</taxon>
        <taxon>Panicodae</taxon>
        <taxon>Paniceae</taxon>
        <taxon>Panicinae</taxon>
        <taxon>Panicum</taxon>
        <taxon>Panicum sect. Hiantes</taxon>
    </lineage>
</organism>
<feature type="compositionally biased region" description="Basic residues" evidence="1">
    <location>
        <begin position="292"/>
        <end position="301"/>
    </location>
</feature>
<feature type="compositionally biased region" description="Pro residues" evidence="1">
    <location>
        <begin position="238"/>
        <end position="254"/>
    </location>
</feature>
<dbReference type="Proteomes" id="UP000823388">
    <property type="component" value="Chromosome 1K"/>
</dbReference>
<feature type="region of interest" description="Disordered" evidence="1">
    <location>
        <begin position="343"/>
        <end position="367"/>
    </location>
</feature>
<evidence type="ECO:0000256" key="1">
    <source>
        <dbReference type="SAM" id="MobiDB-lite"/>
    </source>
</evidence>
<evidence type="ECO:0000313" key="2">
    <source>
        <dbReference type="EMBL" id="KAG2658859.1"/>
    </source>
</evidence>
<accession>A0A8T0XU19</accession>
<feature type="compositionally biased region" description="Low complexity" evidence="1">
    <location>
        <begin position="67"/>
        <end position="76"/>
    </location>
</feature>
<feature type="region of interest" description="Disordered" evidence="1">
    <location>
        <begin position="152"/>
        <end position="173"/>
    </location>
</feature>
<evidence type="ECO:0000313" key="3">
    <source>
        <dbReference type="Proteomes" id="UP000823388"/>
    </source>
</evidence>
<proteinExistence type="predicted"/>
<feature type="region of interest" description="Disordered" evidence="1">
    <location>
        <begin position="47"/>
        <end position="101"/>
    </location>
</feature>
<keyword evidence="3" id="KW-1185">Reference proteome</keyword>
<dbReference type="EMBL" id="CM029037">
    <property type="protein sequence ID" value="KAG2658859.1"/>
    <property type="molecule type" value="Genomic_DNA"/>
</dbReference>
<feature type="region of interest" description="Disordered" evidence="1">
    <location>
        <begin position="218"/>
        <end position="307"/>
    </location>
</feature>
<protein>
    <submittedName>
        <fullName evidence="2">Uncharacterized protein</fullName>
    </submittedName>
</protein>
<sequence length="389" mass="42027">MGWIPITPFDEVAHGERLNDPARVGGLHGFLPTRFLGPAVPTTYTGARGLRRSLASPPPRARRRVEAPATAAAPRSSSPPLPASRRGPHQFARSHAGARHREALRRPPLRAGWHQPCAPLPPSARYHARSKPWMPCRGGAAEDVSTVLPAATIRTQPSRSSAPRPSPRPPLPARALRCCRRPVAAATYIAAAAAYGLRPHGKLRELAVAAATYVSLLRHPRSPPPTPPRAAPGTAWSPTPPAASRPCDSPPALWPRPAECVRRHGGEQTSRAAGVEGTPTHHPQRAPASARRGQRRSHAVRPRAAADAPPHACLAAVQRGAVATRTRRRCFRSTVPVASAHLERTGSRDGERRGGWRGKMTGERRKEETMRWAAQFRRGVSRLSGCCRN</sequence>